<feature type="signal peptide" evidence="1">
    <location>
        <begin position="1"/>
        <end position="22"/>
    </location>
</feature>
<accession>A0A6P1TEN7</accession>
<dbReference type="RefSeq" id="WP_161859752.1">
    <property type="nucleotide sequence ID" value="NZ_CP047491.1"/>
</dbReference>
<evidence type="ECO:0000313" key="5">
    <source>
        <dbReference type="Proteomes" id="UP000563601"/>
    </source>
</evidence>
<proteinExistence type="predicted"/>
<gene>
    <name evidence="3" type="ORF">GTQ55_16730</name>
    <name evidence="2" type="ORF">HNQ53_003349</name>
</gene>
<evidence type="ECO:0000313" key="2">
    <source>
        <dbReference type="EMBL" id="MBB5213103.1"/>
    </source>
</evidence>
<evidence type="ECO:0000256" key="1">
    <source>
        <dbReference type="SAM" id="SignalP"/>
    </source>
</evidence>
<dbReference type="EMBL" id="JACHHR010000005">
    <property type="protein sequence ID" value="MBB5213103.1"/>
    <property type="molecule type" value="Genomic_DNA"/>
</dbReference>
<feature type="chain" id="PRO_5044645744" description="Lipoprotein" evidence="1">
    <location>
        <begin position="23"/>
        <end position="185"/>
    </location>
</feature>
<evidence type="ECO:0000313" key="4">
    <source>
        <dbReference type="Proteomes" id="UP000464675"/>
    </source>
</evidence>
<organism evidence="2 5">
    <name type="scientific">Microbulbifer hydrolyticus</name>
    <dbReference type="NCBI Taxonomy" id="48074"/>
    <lineage>
        <taxon>Bacteria</taxon>
        <taxon>Pseudomonadati</taxon>
        <taxon>Pseudomonadota</taxon>
        <taxon>Gammaproteobacteria</taxon>
        <taxon>Cellvibrionales</taxon>
        <taxon>Microbulbiferaceae</taxon>
        <taxon>Microbulbifer</taxon>
    </lineage>
</organism>
<name>A0A6P1TEN7_9GAMM</name>
<reference evidence="3 4" key="1">
    <citation type="submission" date="2020-01" db="EMBL/GenBank/DDBJ databases">
        <title>The possibility of degradation of plastic by Microbulbifer hydrolyticus IRE-31.</title>
        <authorList>
            <person name="Liu L."/>
        </authorList>
    </citation>
    <scope>NUCLEOTIDE SEQUENCE [LARGE SCALE GENOMIC DNA]</scope>
    <source>
        <strain evidence="3 4">IRE-31</strain>
    </source>
</reference>
<reference evidence="2 5" key="2">
    <citation type="submission" date="2020-08" db="EMBL/GenBank/DDBJ databases">
        <title>Genomic Encyclopedia of Type Strains, Phase IV (KMG-IV): sequencing the most valuable type-strain genomes for metagenomic binning, comparative biology and taxonomic classification.</title>
        <authorList>
            <person name="Goeker M."/>
        </authorList>
    </citation>
    <scope>NUCLEOTIDE SEQUENCE [LARGE SCALE GENOMIC DNA]</scope>
    <source>
        <strain evidence="2 5">DSM 11525</strain>
    </source>
</reference>
<dbReference type="Proteomes" id="UP000563601">
    <property type="component" value="Unassembled WGS sequence"/>
</dbReference>
<keyword evidence="4" id="KW-1185">Reference proteome</keyword>
<dbReference type="Proteomes" id="UP000464675">
    <property type="component" value="Chromosome"/>
</dbReference>
<protein>
    <recommendedName>
        <fullName evidence="6">Lipoprotein</fullName>
    </recommendedName>
</protein>
<keyword evidence="1" id="KW-0732">Signal</keyword>
<sequence length="185" mass="20327">MKISRLLVVLSFIALSGCAVSAASKYNRLSISIVTKENWKSDYRVHVNCPEEVKSIAVSPVIPLPPIIPVGFLNEDRSTFIVQTPHGVDVTAKFVDKEGAEVQLPINAEKWSGNEYAVAPYVTWSFEVGSTCRALDDHMFYVKIVDSVGQVSTAEFSLDFVEGDLRLESGYISAQTPNKALRTDA</sequence>
<dbReference type="EMBL" id="CP047491">
    <property type="protein sequence ID" value="QHQ40457.1"/>
    <property type="molecule type" value="Genomic_DNA"/>
</dbReference>
<evidence type="ECO:0008006" key="6">
    <source>
        <dbReference type="Google" id="ProtNLM"/>
    </source>
</evidence>
<dbReference type="AlphaFoldDB" id="A0A6P1TEN7"/>
<evidence type="ECO:0000313" key="3">
    <source>
        <dbReference type="EMBL" id="QHQ40457.1"/>
    </source>
</evidence>
<dbReference type="PROSITE" id="PS51257">
    <property type="entry name" value="PROKAR_LIPOPROTEIN"/>
    <property type="match status" value="1"/>
</dbReference>